<dbReference type="SUPFAM" id="SSF51735">
    <property type="entry name" value="NAD(P)-binding Rossmann-fold domains"/>
    <property type="match status" value="1"/>
</dbReference>
<dbReference type="Gene3D" id="3.90.180.10">
    <property type="entry name" value="Medium-chain alcohol dehydrogenases, catalytic domain"/>
    <property type="match status" value="1"/>
</dbReference>
<dbReference type="Pfam" id="PF08240">
    <property type="entry name" value="ADH_N"/>
    <property type="match status" value="1"/>
</dbReference>
<sequence length="349" mass="36812">MSTPTQQNALLLLAKQGDFAVQTRPVPSPGPGELLVRNEASGLNPVDWKIQAYGLFIKDYPAVLGTDAAGVIVAVGEGVPTWKVGDKVLYEGRRPNDRATFQKYALVDADFVSQIPDTLTFEQAASIPLALTTAAVGLYNQAGGPRFTPPWVEGSRFKYAGPMVVIGGSSVVGSLALQLSRLSGFSPIITTASLKNAELLTGFGATHVLDRNLSASALREQVFELAGGAVPVVYDAISLPDTQNAAFDLLGKDGKLLTLLAPAVDEDKQKNANGRTVVSVAGHILRPENQDFGRVLFSKLTGLLKNGDLKPLHVDIIPGGLAGIPIGLDKLKNNQVSASKVVVQPQETA</sequence>
<evidence type="ECO:0000313" key="3">
    <source>
        <dbReference type="Proteomes" id="UP000184267"/>
    </source>
</evidence>
<accession>A0A1M2W546</accession>
<dbReference type="Proteomes" id="UP000184267">
    <property type="component" value="Unassembled WGS sequence"/>
</dbReference>
<dbReference type="OMA" id="PENQDFG"/>
<dbReference type="SMART" id="SM00829">
    <property type="entry name" value="PKS_ER"/>
    <property type="match status" value="1"/>
</dbReference>
<proteinExistence type="predicted"/>
<gene>
    <name evidence="2" type="ORF">TRAPUB_8428</name>
</gene>
<dbReference type="OrthoDB" id="3233595at2759"/>
<protein>
    <submittedName>
        <fullName evidence="2">Zinc-binding alcohol dehydrogenase domain-containing protein cipB</fullName>
    </submittedName>
</protein>
<dbReference type="InterPro" id="IPR036291">
    <property type="entry name" value="NAD(P)-bd_dom_sf"/>
</dbReference>
<evidence type="ECO:0000313" key="2">
    <source>
        <dbReference type="EMBL" id="OJT14985.1"/>
    </source>
</evidence>
<dbReference type="PANTHER" id="PTHR45348:SF2">
    <property type="entry name" value="ZINC-TYPE ALCOHOL DEHYDROGENASE-LIKE PROTEIN C2E1P3.01"/>
    <property type="match status" value="1"/>
</dbReference>
<keyword evidence="3" id="KW-1185">Reference proteome</keyword>
<dbReference type="SUPFAM" id="SSF50129">
    <property type="entry name" value="GroES-like"/>
    <property type="match status" value="1"/>
</dbReference>
<reference evidence="2 3" key="1">
    <citation type="submission" date="2016-10" db="EMBL/GenBank/DDBJ databases">
        <title>Genome sequence of the basidiomycete white-rot fungus Trametes pubescens.</title>
        <authorList>
            <person name="Makela M.R."/>
            <person name="Granchi Z."/>
            <person name="Peng M."/>
            <person name="De Vries R.P."/>
            <person name="Grigoriev I."/>
            <person name="Riley R."/>
            <person name="Hilden K."/>
        </authorList>
    </citation>
    <scope>NUCLEOTIDE SEQUENCE [LARGE SCALE GENOMIC DNA]</scope>
    <source>
        <strain evidence="2 3">FBCC735</strain>
    </source>
</reference>
<dbReference type="InterPro" id="IPR013154">
    <property type="entry name" value="ADH-like_N"/>
</dbReference>
<comment type="caution">
    <text evidence="2">The sequence shown here is derived from an EMBL/GenBank/DDBJ whole genome shotgun (WGS) entry which is preliminary data.</text>
</comment>
<dbReference type="GO" id="GO:0016651">
    <property type="term" value="F:oxidoreductase activity, acting on NAD(P)H"/>
    <property type="evidence" value="ECO:0007669"/>
    <property type="project" value="InterPro"/>
</dbReference>
<dbReference type="PANTHER" id="PTHR45348">
    <property type="entry name" value="HYPOTHETICAL OXIDOREDUCTASE (EUROFUNG)"/>
    <property type="match status" value="1"/>
</dbReference>
<organism evidence="2 3">
    <name type="scientific">Trametes pubescens</name>
    <name type="common">White-rot fungus</name>
    <dbReference type="NCBI Taxonomy" id="154538"/>
    <lineage>
        <taxon>Eukaryota</taxon>
        <taxon>Fungi</taxon>
        <taxon>Dikarya</taxon>
        <taxon>Basidiomycota</taxon>
        <taxon>Agaricomycotina</taxon>
        <taxon>Agaricomycetes</taxon>
        <taxon>Polyporales</taxon>
        <taxon>Polyporaceae</taxon>
        <taxon>Trametes</taxon>
    </lineage>
</organism>
<dbReference type="AlphaFoldDB" id="A0A1M2W546"/>
<dbReference type="InterPro" id="IPR020843">
    <property type="entry name" value="ER"/>
</dbReference>
<dbReference type="STRING" id="154538.A0A1M2W546"/>
<dbReference type="EMBL" id="MNAD01000215">
    <property type="protein sequence ID" value="OJT14985.1"/>
    <property type="molecule type" value="Genomic_DNA"/>
</dbReference>
<evidence type="ECO:0000259" key="1">
    <source>
        <dbReference type="SMART" id="SM00829"/>
    </source>
</evidence>
<name>A0A1M2W546_TRAPU</name>
<dbReference type="CDD" id="cd08249">
    <property type="entry name" value="enoyl_reductase_like"/>
    <property type="match status" value="1"/>
</dbReference>
<feature type="domain" description="Enoyl reductase (ER)" evidence="1">
    <location>
        <begin position="17"/>
        <end position="343"/>
    </location>
</feature>
<dbReference type="InterPro" id="IPR011032">
    <property type="entry name" value="GroES-like_sf"/>
</dbReference>
<dbReference type="Gene3D" id="3.40.50.720">
    <property type="entry name" value="NAD(P)-binding Rossmann-like Domain"/>
    <property type="match status" value="1"/>
</dbReference>
<dbReference type="Pfam" id="PF00107">
    <property type="entry name" value="ADH_zinc_N"/>
    <property type="match status" value="1"/>
</dbReference>
<dbReference type="InterPro" id="IPR047122">
    <property type="entry name" value="Trans-enoyl_RdTase-like"/>
</dbReference>
<dbReference type="InterPro" id="IPR013149">
    <property type="entry name" value="ADH-like_C"/>
</dbReference>